<sequence length="260" mass="28186">MQGGNDKEMMEAGSMRPESAIDMVQQPSADNAGKKNGLFRKMQSSYGVALWLIFSLVVGFLGGWFAGGAATAAGEISDGAASSMMNDVTTTTTTTSGSTSNTTTGYNCNCTTPEVVNNNSSITQPEPPSPDDICRALFPWMGRENTTCYIGEWYQCVDAKGTLDIKYFDRLRKSCPSRNDCDDLASCAVSKSEVFFEGPSDGTVPDVYDYCNNDVAHRHYPEGASAATRTHSELVGLAEAYLEGDYSRLDYRCKNNYAKV</sequence>
<dbReference type="EMBL" id="CAKOGP040001557">
    <property type="protein sequence ID" value="CAJ1946024.1"/>
    <property type="molecule type" value="Genomic_DNA"/>
</dbReference>
<comment type="caution">
    <text evidence="2">The sequence shown here is derived from an EMBL/GenBank/DDBJ whole genome shotgun (WGS) entry which is preliminary data.</text>
</comment>
<evidence type="ECO:0000256" key="1">
    <source>
        <dbReference type="SAM" id="Phobius"/>
    </source>
</evidence>
<accession>A0AAD2CU92</accession>
<proteinExistence type="predicted"/>
<evidence type="ECO:0000313" key="3">
    <source>
        <dbReference type="Proteomes" id="UP001295423"/>
    </source>
</evidence>
<gene>
    <name evidence="2" type="ORF">CYCCA115_LOCUS10166</name>
</gene>
<name>A0AAD2CU92_9STRA</name>
<keyword evidence="1" id="KW-1133">Transmembrane helix</keyword>
<feature type="transmembrane region" description="Helical" evidence="1">
    <location>
        <begin position="48"/>
        <end position="67"/>
    </location>
</feature>
<evidence type="ECO:0000313" key="2">
    <source>
        <dbReference type="EMBL" id="CAJ1946024.1"/>
    </source>
</evidence>
<keyword evidence="3" id="KW-1185">Reference proteome</keyword>
<organism evidence="2 3">
    <name type="scientific">Cylindrotheca closterium</name>
    <dbReference type="NCBI Taxonomy" id="2856"/>
    <lineage>
        <taxon>Eukaryota</taxon>
        <taxon>Sar</taxon>
        <taxon>Stramenopiles</taxon>
        <taxon>Ochrophyta</taxon>
        <taxon>Bacillariophyta</taxon>
        <taxon>Bacillariophyceae</taxon>
        <taxon>Bacillariophycidae</taxon>
        <taxon>Bacillariales</taxon>
        <taxon>Bacillariaceae</taxon>
        <taxon>Cylindrotheca</taxon>
    </lineage>
</organism>
<protein>
    <submittedName>
        <fullName evidence="2">Uncharacterized protein</fullName>
    </submittedName>
</protein>
<reference evidence="2" key="1">
    <citation type="submission" date="2023-08" db="EMBL/GenBank/DDBJ databases">
        <authorList>
            <person name="Audoor S."/>
            <person name="Bilcke G."/>
        </authorList>
    </citation>
    <scope>NUCLEOTIDE SEQUENCE</scope>
</reference>
<dbReference type="AlphaFoldDB" id="A0AAD2CU92"/>
<keyword evidence="1" id="KW-0472">Membrane</keyword>
<dbReference type="Proteomes" id="UP001295423">
    <property type="component" value="Unassembled WGS sequence"/>
</dbReference>
<keyword evidence="1" id="KW-0812">Transmembrane</keyword>